<keyword evidence="1" id="KW-1133">Transmembrane helix</keyword>
<evidence type="ECO:0000313" key="3">
    <source>
        <dbReference type="Proteomes" id="UP000308197"/>
    </source>
</evidence>
<evidence type="ECO:0000256" key="1">
    <source>
        <dbReference type="SAM" id="Phobius"/>
    </source>
</evidence>
<gene>
    <name evidence="2" type="ORF">K466DRAFT_607302</name>
</gene>
<dbReference type="AlphaFoldDB" id="A0A5C3NKU5"/>
<keyword evidence="3" id="KW-1185">Reference proteome</keyword>
<dbReference type="Proteomes" id="UP000308197">
    <property type="component" value="Unassembled WGS sequence"/>
</dbReference>
<feature type="transmembrane region" description="Helical" evidence="1">
    <location>
        <begin position="20"/>
        <end position="42"/>
    </location>
</feature>
<dbReference type="EMBL" id="ML212791">
    <property type="protein sequence ID" value="TFK78116.1"/>
    <property type="molecule type" value="Genomic_DNA"/>
</dbReference>
<keyword evidence="1" id="KW-0812">Transmembrane</keyword>
<accession>A0A5C3NKU5</accession>
<protein>
    <submittedName>
        <fullName evidence="2">Uncharacterized protein</fullName>
    </submittedName>
</protein>
<reference evidence="2 3" key="1">
    <citation type="journal article" date="2019" name="Nat. Ecol. Evol.">
        <title>Megaphylogeny resolves global patterns of mushroom evolution.</title>
        <authorList>
            <person name="Varga T."/>
            <person name="Krizsan K."/>
            <person name="Foldi C."/>
            <person name="Dima B."/>
            <person name="Sanchez-Garcia M."/>
            <person name="Sanchez-Ramirez S."/>
            <person name="Szollosi G.J."/>
            <person name="Szarkandi J.G."/>
            <person name="Papp V."/>
            <person name="Albert L."/>
            <person name="Andreopoulos W."/>
            <person name="Angelini C."/>
            <person name="Antonin V."/>
            <person name="Barry K.W."/>
            <person name="Bougher N.L."/>
            <person name="Buchanan P."/>
            <person name="Buyck B."/>
            <person name="Bense V."/>
            <person name="Catcheside P."/>
            <person name="Chovatia M."/>
            <person name="Cooper J."/>
            <person name="Damon W."/>
            <person name="Desjardin D."/>
            <person name="Finy P."/>
            <person name="Geml J."/>
            <person name="Haridas S."/>
            <person name="Hughes K."/>
            <person name="Justo A."/>
            <person name="Karasinski D."/>
            <person name="Kautmanova I."/>
            <person name="Kiss B."/>
            <person name="Kocsube S."/>
            <person name="Kotiranta H."/>
            <person name="LaButti K.M."/>
            <person name="Lechner B.E."/>
            <person name="Liimatainen K."/>
            <person name="Lipzen A."/>
            <person name="Lukacs Z."/>
            <person name="Mihaltcheva S."/>
            <person name="Morgado L.N."/>
            <person name="Niskanen T."/>
            <person name="Noordeloos M.E."/>
            <person name="Ohm R.A."/>
            <person name="Ortiz-Santana B."/>
            <person name="Ovrebo C."/>
            <person name="Racz N."/>
            <person name="Riley R."/>
            <person name="Savchenko A."/>
            <person name="Shiryaev A."/>
            <person name="Soop K."/>
            <person name="Spirin V."/>
            <person name="Szebenyi C."/>
            <person name="Tomsovsky M."/>
            <person name="Tulloss R.E."/>
            <person name="Uehling J."/>
            <person name="Grigoriev I.V."/>
            <person name="Vagvolgyi C."/>
            <person name="Papp T."/>
            <person name="Martin F.M."/>
            <person name="Miettinen O."/>
            <person name="Hibbett D.S."/>
            <person name="Nagy L.G."/>
        </authorList>
    </citation>
    <scope>NUCLEOTIDE SEQUENCE [LARGE SCALE GENOMIC DNA]</scope>
    <source>
        <strain evidence="2 3">HHB13444</strain>
    </source>
</reference>
<keyword evidence="1" id="KW-0472">Membrane</keyword>
<evidence type="ECO:0000313" key="2">
    <source>
        <dbReference type="EMBL" id="TFK78116.1"/>
    </source>
</evidence>
<name>A0A5C3NKU5_9APHY</name>
<proteinExistence type="predicted"/>
<dbReference type="InParanoid" id="A0A5C3NKU5"/>
<sequence>MKSGAKHINFILKKVPLQNLHTILIVILLCPTPLNLLLLNLFSHTLNLLYARILGAFNGCN</sequence>
<organism evidence="2 3">
    <name type="scientific">Polyporus arcularius HHB13444</name>
    <dbReference type="NCBI Taxonomy" id="1314778"/>
    <lineage>
        <taxon>Eukaryota</taxon>
        <taxon>Fungi</taxon>
        <taxon>Dikarya</taxon>
        <taxon>Basidiomycota</taxon>
        <taxon>Agaricomycotina</taxon>
        <taxon>Agaricomycetes</taxon>
        <taxon>Polyporales</taxon>
        <taxon>Polyporaceae</taxon>
        <taxon>Polyporus</taxon>
    </lineage>
</organism>